<accession>A0A0F4QVX1</accession>
<proteinExistence type="predicted"/>
<dbReference type="Pfam" id="PF14534">
    <property type="entry name" value="DUF4440"/>
    <property type="match status" value="1"/>
</dbReference>
<gene>
    <name evidence="2" type="ORF">TW77_06130</name>
</gene>
<dbReference type="Gene3D" id="3.10.450.50">
    <property type="match status" value="1"/>
</dbReference>
<comment type="caution">
    <text evidence="2">The sequence shown here is derived from an EMBL/GenBank/DDBJ whole genome shotgun (WGS) entry which is preliminary data.</text>
</comment>
<dbReference type="Proteomes" id="UP000033452">
    <property type="component" value="Unassembled WGS sequence"/>
</dbReference>
<dbReference type="OrthoDB" id="121974at2"/>
<dbReference type="RefSeq" id="WP_046004072.1">
    <property type="nucleotide sequence ID" value="NZ_JXYA01000010.1"/>
</dbReference>
<dbReference type="InterPro" id="IPR032710">
    <property type="entry name" value="NTF2-like_dom_sf"/>
</dbReference>
<dbReference type="SUPFAM" id="SSF54427">
    <property type="entry name" value="NTF2-like"/>
    <property type="match status" value="1"/>
</dbReference>
<evidence type="ECO:0000259" key="1">
    <source>
        <dbReference type="Pfam" id="PF14534"/>
    </source>
</evidence>
<dbReference type="PATRIC" id="fig|43658.5.peg.1285"/>
<feature type="domain" description="DUF4440" evidence="1">
    <location>
        <begin position="5"/>
        <end position="109"/>
    </location>
</feature>
<sequence length="126" mass="14391">MDILIAQETELHQYETRQNRDAIKRLLHADFSEVGMSGTSYTFESIVTMMSEELTTHLRVHAQNYSCDKLAPDVYLLRYQCALVGQQGEACEFAKRCSIWVLAQGRWQLKYHQGTACAPFELIVGS</sequence>
<dbReference type="InterPro" id="IPR027843">
    <property type="entry name" value="DUF4440"/>
</dbReference>
<name>A0A0F4QVX1_9GAMM</name>
<evidence type="ECO:0000313" key="3">
    <source>
        <dbReference type="Proteomes" id="UP000033452"/>
    </source>
</evidence>
<organism evidence="2 3">
    <name type="scientific">Pseudoalteromonas rubra</name>
    <dbReference type="NCBI Taxonomy" id="43658"/>
    <lineage>
        <taxon>Bacteria</taxon>
        <taxon>Pseudomonadati</taxon>
        <taxon>Pseudomonadota</taxon>
        <taxon>Gammaproteobacteria</taxon>
        <taxon>Alteromonadales</taxon>
        <taxon>Pseudoalteromonadaceae</taxon>
        <taxon>Pseudoalteromonas</taxon>
    </lineage>
</organism>
<dbReference type="EMBL" id="JXYA01000010">
    <property type="protein sequence ID" value="KJZ11449.1"/>
    <property type="molecule type" value="Genomic_DNA"/>
</dbReference>
<protein>
    <recommendedName>
        <fullName evidence="1">DUF4440 domain-containing protein</fullName>
    </recommendedName>
</protein>
<reference evidence="2 3" key="1">
    <citation type="journal article" date="2015" name="BMC Genomics">
        <title>Genome mining reveals unlocked bioactive potential of marine Gram-negative bacteria.</title>
        <authorList>
            <person name="Machado H."/>
            <person name="Sonnenschein E.C."/>
            <person name="Melchiorsen J."/>
            <person name="Gram L."/>
        </authorList>
    </citation>
    <scope>NUCLEOTIDE SEQUENCE [LARGE SCALE GENOMIC DNA]</scope>
    <source>
        <strain evidence="2 3">S2471</strain>
    </source>
</reference>
<keyword evidence="3" id="KW-1185">Reference proteome</keyword>
<dbReference type="AlphaFoldDB" id="A0A0F4QVX1"/>
<evidence type="ECO:0000313" key="2">
    <source>
        <dbReference type="EMBL" id="KJZ11449.1"/>
    </source>
</evidence>